<name>U6JFF3_ECHGR</name>
<protein>
    <submittedName>
        <fullName evidence="13 17">Expressed conserved protein</fullName>
    </submittedName>
    <submittedName>
        <fullName evidence="14">Lysosomal protein NCU-G1</fullName>
    </submittedName>
</protein>
<keyword evidence="7" id="KW-0458">Lysosome</keyword>
<keyword evidence="5 11" id="KW-0472">Membrane</keyword>
<evidence type="ECO:0000313" key="16">
    <source>
        <dbReference type="Proteomes" id="UP000492820"/>
    </source>
</evidence>
<dbReference type="KEGG" id="egl:EGR_08907"/>
<dbReference type="PANTHER" id="PTHR31981">
    <property type="entry name" value="GLYCOSYLATED LYSOSOMAL MEMBRANE PROTEIN"/>
    <property type="match status" value="1"/>
</dbReference>
<keyword evidence="4 11" id="KW-1133">Transmembrane helix</keyword>
<dbReference type="EMBL" id="APAU02000123">
    <property type="protein sequence ID" value="EUB56245.1"/>
    <property type="molecule type" value="Genomic_DNA"/>
</dbReference>
<dbReference type="Pfam" id="PF15065">
    <property type="entry name" value="NCU-G1"/>
    <property type="match status" value="1"/>
</dbReference>
<feature type="transmembrane region" description="Helical" evidence="11">
    <location>
        <begin position="364"/>
        <end position="387"/>
    </location>
</feature>
<gene>
    <name evidence="14 17" type="ORF">EGR_08907</name>
    <name evidence="13" type="ORF">EgrG_001111900</name>
</gene>
<evidence type="ECO:0000256" key="7">
    <source>
        <dbReference type="ARBA" id="ARBA00023228"/>
    </source>
</evidence>
<evidence type="ECO:0000256" key="4">
    <source>
        <dbReference type="ARBA" id="ARBA00022989"/>
    </source>
</evidence>
<reference evidence="13" key="3">
    <citation type="submission" date="2014-06" db="EMBL/GenBank/DDBJ databases">
        <authorList>
            <person name="Aslett M."/>
        </authorList>
    </citation>
    <scope>NUCLEOTIDE SEQUENCE</scope>
</reference>
<dbReference type="Proteomes" id="UP000492820">
    <property type="component" value="Unassembled WGS sequence"/>
</dbReference>
<comment type="subunit">
    <text evidence="10">Interacts (via lumenal domain) with lysosomal protein MFSD1; the interaction starts while both proteins are still in the endoplasmic reticulum and is required for stabilization of MFSD1 in lysosomes but has no direct effect on its targeting to lysosomes or transporter activity.</text>
</comment>
<evidence type="ECO:0000256" key="3">
    <source>
        <dbReference type="ARBA" id="ARBA00022729"/>
    </source>
</evidence>
<evidence type="ECO:0000256" key="5">
    <source>
        <dbReference type="ARBA" id="ARBA00023136"/>
    </source>
</evidence>
<dbReference type="STRING" id="6210.U6JFF3"/>
<proteinExistence type="inferred from homology"/>
<dbReference type="CTD" id="36344622"/>
<keyword evidence="2 11" id="KW-0812">Transmembrane</keyword>
<dbReference type="AlphaFoldDB" id="U6JFF3"/>
<evidence type="ECO:0000256" key="9">
    <source>
        <dbReference type="ARBA" id="ARBA00024189"/>
    </source>
</evidence>
<evidence type="ECO:0000256" key="6">
    <source>
        <dbReference type="ARBA" id="ARBA00023180"/>
    </source>
</evidence>
<comment type="similarity">
    <text evidence="1">Belongs to the GLMP family.</text>
</comment>
<evidence type="ECO:0000313" key="13">
    <source>
        <dbReference type="EMBL" id="CDS20458.1"/>
    </source>
</evidence>
<organism evidence="14 15">
    <name type="scientific">Echinococcus granulosus</name>
    <name type="common">Hydatid tapeworm</name>
    <dbReference type="NCBI Taxonomy" id="6210"/>
    <lineage>
        <taxon>Eukaryota</taxon>
        <taxon>Metazoa</taxon>
        <taxon>Spiralia</taxon>
        <taxon>Lophotrochozoa</taxon>
        <taxon>Platyhelminthes</taxon>
        <taxon>Cestoda</taxon>
        <taxon>Eucestoda</taxon>
        <taxon>Cyclophyllidea</taxon>
        <taxon>Taeniidae</taxon>
        <taxon>Echinococcus</taxon>
        <taxon>Echinococcus granulosus group</taxon>
    </lineage>
</organism>
<feature type="signal peptide" evidence="12">
    <location>
        <begin position="1"/>
        <end position="18"/>
    </location>
</feature>
<dbReference type="GO" id="GO:0005765">
    <property type="term" value="C:lysosomal membrane"/>
    <property type="evidence" value="ECO:0007669"/>
    <property type="project" value="UniProtKB-SubCell"/>
</dbReference>
<keyword evidence="6" id="KW-0325">Glycoprotein</keyword>
<evidence type="ECO:0000313" key="15">
    <source>
        <dbReference type="Proteomes" id="UP000019149"/>
    </source>
</evidence>
<evidence type="ECO:0000313" key="17">
    <source>
        <dbReference type="WBParaSite" id="EgrG_001111900"/>
    </source>
</evidence>
<reference evidence="17" key="4">
    <citation type="submission" date="2020-10" db="UniProtKB">
        <authorList>
            <consortium name="WormBaseParasite"/>
        </authorList>
    </citation>
    <scope>IDENTIFICATION</scope>
</reference>
<dbReference type="PANTHER" id="PTHR31981:SF1">
    <property type="entry name" value="GLYCOSYLATED LYSOSOMAL MEMBRANE PROTEIN"/>
    <property type="match status" value="1"/>
</dbReference>
<dbReference type="EMBL" id="LK028581">
    <property type="protein sequence ID" value="CDS20458.1"/>
    <property type="molecule type" value="Genomic_DNA"/>
</dbReference>
<evidence type="ECO:0000256" key="8">
    <source>
        <dbReference type="ARBA" id="ARBA00024176"/>
    </source>
</evidence>
<dbReference type="OrthoDB" id="6264340at2759"/>
<dbReference type="WBParaSite" id="EgrG_001111900">
    <property type="protein sequence ID" value="EgrG_001111900"/>
    <property type="gene ID" value="EgrG_001111900"/>
</dbReference>
<keyword evidence="3 12" id="KW-0732">Signal</keyword>
<comment type="subcellular location">
    <subcellularLocation>
        <location evidence="9">Lysosome membrane</location>
        <topology evidence="9">Single-pass type I membrane protein</topology>
        <orientation evidence="9">Lumenal side</orientation>
    </subcellularLocation>
</comment>
<evidence type="ECO:0000256" key="10">
    <source>
        <dbReference type="ARBA" id="ARBA00044960"/>
    </source>
</evidence>
<keyword evidence="15" id="KW-1185">Reference proteome</keyword>
<feature type="chain" id="PRO_5008431674" evidence="12">
    <location>
        <begin position="19"/>
        <end position="415"/>
    </location>
</feature>
<dbReference type="InterPro" id="IPR029382">
    <property type="entry name" value="NCU-G1"/>
</dbReference>
<accession>U6JFF3</accession>
<evidence type="ECO:0000313" key="14">
    <source>
        <dbReference type="EMBL" id="EUB56245.1"/>
    </source>
</evidence>
<evidence type="ECO:0000256" key="1">
    <source>
        <dbReference type="ARBA" id="ARBA00010599"/>
    </source>
</evidence>
<evidence type="ECO:0000256" key="2">
    <source>
        <dbReference type="ARBA" id="ARBA00022692"/>
    </source>
</evidence>
<reference evidence="14 15" key="1">
    <citation type="journal article" date="2013" name="Nat. Genet.">
        <title>The genome of the hydatid tapeworm Echinococcus granulosus.</title>
        <authorList>
            <person name="Zheng H."/>
            <person name="Zhang W."/>
            <person name="Zhang L."/>
            <person name="Zhang Z."/>
            <person name="Li J."/>
            <person name="Lu G."/>
            <person name="Zhu Y."/>
            <person name="Wang Y."/>
            <person name="Huang Y."/>
            <person name="Liu J."/>
            <person name="Kang H."/>
            <person name="Chen J."/>
            <person name="Wang L."/>
            <person name="Chen A."/>
            <person name="Yu S."/>
            <person name="Gao Z."/>
            <person name="Jin L."/>
            <person name="Gu W."/>
            <person name="Wang Z."/>
            <person name="Zhao L."/>
            <person name="Shi B."/>
            <person name="Wen H."/>
            <person name="Lin R."/>
            <person name="Jones M.K."/>
            <person name="Brejova B."/>
            <person name="Vinar T."/>
            <person name="Zhao G."/>
            <person name="McManus D.P."/>
            <person name="Chen Z."/>
            <person name="Zhou Y."/>
            <person name="Wang S."/>
        </authorList>
    </citation>
    <scope>NUCLEOTIDE SEQUENCE [LARGE SCALE GENOMIC DNA]</scope>
</reference>
<dbReference type="OMA" id="HYSPLIW"/>
<dbReference type="GeneID" id="36344622"/>
<evidence type="ECO:0000256" key="11">
    <source>
        <dbReference type="SAM" id="Phobius"/>
    </source>
</evidence>
<reference evidence="13 16" key="2">
    <citation type="journal article" date="2013" name="Nature">
        <title>The genomes of four tapeworm species reveal adaptations to parasitism.</title>
        <authorList>
            <person name="Tsai I.J."/>
            <person name="Zarowiecki M."/>
            <person name="Holroyd N."/>
            <person name="Garciarrubio A."/>
            <person name="Sanchez-Flores A."/>
            <person name="Brooks K.L."/>
            <person name="Tracey A."/>
            <person name="Bobes R.J."/>
            <person name="Fragoso G."/>
            <person name="Sciutto E."/>
            <person name="Aslett M."/>
            <person name="Beasley H."/>
            <person name="Bennett H.M."/>
            <person name="Cai J."/>
            <person name="Camicia F."/>
            <person name="Clark R."/>
            <person name="Cucher M."/>
            <person name="De Silva N."/>
            <person name="Day T.A."/>
            <person name="Deplazes P."/>
            <person name="Estrada K."/>
            <person name="Fernandez C."/>
            <person name="Holland P.W."/>
            <person name="Hou J."/>
            <person name="Hu S."/>
            <person name="Huckvale T."/>
            <person name="Hung S.S."/>
            <person name="Kamenetzky L."/>
            <person name="Keane J.A."/>
            <person name="Kiss F."/>
            <person name="Koziol U."/>
            <person name="Lambert O."/>
            <person name="Liu K."/>
            <person name="Luo X."/>
            <person name="Luo Y."/>
            <person name="Macchiaroli N."/>
            <person name="Nichol S."/>
            <person name="Paps J."/>
            <person name="Parkinson J."/>
            <person name="Pouchkina-Stantcheva N."/>
            <person name="Riddiford N."/>
            <person name="Rosenzvit M."/>
            <person name="Salinas G."/>
            <person name="Wasmuth J.D."/>
            <person name="Zamanian M."/>
            <person name="Zheng Y."/>
            <person name="Cai X."/>
            <person name="Soberon X."/>
            <person name="Olson P.D."/>
            <person name="Laclette J.P."/>
            <person name="Brehm K."/>
            <person name="Berriman M."/>
            <person name="Garciarrubio A."/>
            <person name="Bobes R.J."/>
            <person name="Fragoso G."/>
            <person name="Sanchez-Flores A."/>
            <person name="Estrada K."/>
            <person name="Cevallos M.A."/>
            <person name="Morett E."/>
            <person name="Gonzalez V."/>
            <person name="Portillo T."/>
            <person name="Ochoa-Leyva A."/>
            <person name="Jose M.V."/>
            <person name="Sciutto E."/>
            <person name="Landa A."/>
            <person name="Jimenez L."/>
            <person name="Valdes V."/>
            <person name="Carrero J.C."/>
            <person name="Larralde C."/>
            <person name="Morales-Montor J."/>
            <person name="Limon-Lason J."/>
            <person name="Soberon X."/>
            <person name="Laclette J.P."/>
        </authorList>
    </citation>
    <scope>NUCLEOTIDE SEQUENCE [LARGE SCALE GENOMIC DNA]</scope>
</reference>
<evidence type="ECO:0000256" key="12">
    <source>
        <dbReference type="SAM" id="SignalP"/>
    </source>
</evidence>
<dbReference type="RefSeq" id="XP_024347441.1">
    <property type="nucleotide sequence ID" value="XM_024498156.1"/>
</dbReference>
<sequence length="415" mass="46268">MLLLFVLIAFLHVHESSLQALSASLNPGCFNCSDENISVVSVVYRGRNSSIHFIVSITNERSVPSVFLAYSNANSSVQFDWPAIIANNKSSQAVVLINSSFYGLLFPNLYQYEDRADVADISRATGQIVRFPLTQCFWFLSHWDSVPDASTGLLSLALRCNDSSPSVLFANKGFIELQFTFSKRDRFADSAPRTLLLGGLAVRMKVTLRRLALRWKDTRWALNLAVVANRSLPDTAAFENFISASIDDEPSPGAFKDMTIFLSNHSYVTWKSVCYIDETATDLKSSRAISVSTQWCVDKATNRSLTTSSLLPFVYGPTEDSIAVRQLNISFGDTGDGFYRSSNYIDWTLTFALGTPPPKHYSPLIWTMLFLSITVVSAALCVLVYVIGYHVLRRRANSYEEPLLEEVEDLDNQSA</sequence>
<dbReference type="Proteomes" id="UP000019149">
    <property type="component" value="Unassembled WGS sequence"/>
</dbReference>
<comment type="function">
    <text evidence="8">Required to protect lysosomal transporter MFSD1 from lysosomal proteolysis and for MFSD1 lysosomal localization.</text>
</comment>